<sequence length="121" mass="14938">MKEFKKIRPIKDGTYLCFVYIYRLAAYKLELLEFNNGKISYNEYEKEIIGWEEIFYLSDEDKIQIFKNYEIDIKKAFDEEDLSFSEIEICHSFFEMLYKYEGFYFDNQVKRINDFFVIRIL</sequence>
<dbReference type="RefSeq" id="WP_074731732.1">
    <property type="nucleotide sequence ID" value="NZ_FNYK01000015.1"/>
</dbReference>
<protein>
    <submittedName>
        <fullName evidence="1">Uncharacterized protein</fullName>
    </submittedName>
</protein>
<dbReference type="EMBL" id="FNYK01000015">
    <property type="protein sequence ID" value="SEI66186.1"/>
    <property type="molecule type" value="Genomic_DNA"/>
</dbReference>
<dbReference type="Proteomes" id="UP000183028">
    <property type="component" value="Unassembled WGS sequence"/>
</dbReference>
<dbReference type="AlphaFoldDB" id="A0A1H6SGZ7"/>
<accession>A0A1H6SGZ7</accession>
<evidence type="ECO:0000313" key="1">
    <source>
        <dbReference type="EMBL" id="SEI66186.1"/>
    </source>
</evidence>
<gene>
    <name evidence="1" type="ORF">SAMN04487834_101521</name>
</gene>
<name>A0A1H6SGZ7_9FIRM</name>
<keyword evidence="2" id="KW-1185">Reference proteome</keyword>
<reference evidence="2" key="1">
    <citation type="submission" date="2016-10" db="EMBL/GenBank/DDBJ databases">
        <authorList>
            <person name="Varghese N."/>
        </authorList>
    </citation>
    <scope>NUCLEOTIDE SEQUENCE [LARGE SCALE GENOMIC DNA]</scope>
    <source>
        <strain evidence="2">DSM 20406</strain>
    </source>
</reference>
<evidence type="ECO:0000313" key="2">
    <source>
        <dbReference type="Proteomes" id="UP000183028"/>
    </source>
</evidence>
<organism evidence="1 2">
    <name type="scientific">Sharpea azabuensis</name>
    <dbReference type="NCBI Taxonomy" id="322505"/>
    <lineage>
        <taxon>Bacteria</taxon>
        <taxon>Bacillati</taxon>
        <taxon>Bacillota</taxon>
        <taxon>Erysipelotrichia</taxon>
        <taxon>Erysipelotrichales</taxon>
        <taxon>Coprobacillaceae</taxon>
        <taxon>Sharpea</taxon>
    </lineage>
</organism>
<proteinExistence type="predicted"/>